<keyword evidence="3 6" id="KW-0812">Transmembrane</keyword>
<feature type="region of interest" description="Disordered" evidence="7">
    <location>
        <begin position="1"/>
        <end position="36"/>
    </location>
</feature>
<feature type="transmembrane region" description="Helical" evidence="8">
    <location>
        <begin position="126"/>
        <end position="147"/>
    </location>
</feature>
<comment type="similarity">
    <text evidence="2">Belongs to the sphingosine N-acyltransferase family.</text>
</comment>
<keyword evidence="4 8" id="KW-1133">Transmembrane helix</keyword>
<comment type="subcellular location">
    <subcellularLocation>
        <location evidence="1">Membrane</location>
        <topology evidence="1">Multi-pass membrane protein</topology>
    </subcellularLocation>
</comment>
<feature type="region of interest" description="Disordered" evidence="7">
    <location>
        <begin position="512"/>
        <end position="534"/>
    </location>
</feature>
<dbReference type="PANTHER" id="PTHR12560:SF0">
    <property type="entry name" value="LD18904P"/>
    <property type="match status" value="1"/>
</dbReference>
<evidence type="ECO:0000256" key="2">
    <source>
        <dbReference type="ARBA" id="ARBA00009808"/>
    </source>
</evidence>
<evidence type="ECO:0000256" key="8">
    <source>
        <dbReference type="SAM" id="Phobius"/>
    </source>
</evidence>
<name>A0A9P4Q7R0_9PEZI</name>
<evidence type="ECO:0000256" key="7">
    <source>
        <dbReference type="SAM" id="MobiDB-lite"/>
    </source>
</evidence>
<feature type="transmembrane region" description="Helical" evidence="8">
    <location>
        <begin position="168"/>
        <end position="186"/>
    </location>
</feature>
<feature type="compositionally biased region" description="Basic and acidic residues" evidence="7">
    <location>
        <begin position="512"/>
        <end position="523"/>
    </location>
</feature>
<evidence type="ECO:0000256" key="6">
    <source>
        <dbReference type="PROSITE-ProRule" id="PRU00205"/>
    </source>
</evidence>
<feature type="transmembrane region" description="Helical" evidence="8">
    <location>
        <begin position="243"/>
        <end position="263"/>
    </location>
</feature>
<dbReference type="Proteomes" id="UP000799441">
    <property type="component" value="Unassembled WGS sequence"/>
</dbReference>
<dbReference type="EMBL" id="MU003793">
    <property type="protein sequence ID" value="KAF2721115.1"/>
    <property type="molecule type" value="Genomic_DNA"/>
</dbReference>
<protein>
    <submittedName>
        <fullName evidence="10">LAG1-domain-containing protein</fullName>
    </submittedName>
</protein>
<dbReference type="OrthoDB" id="537032at2759"/>
<evidence type="ECO:0000313" key="11">
    <source>
        <dbReference type="Proteomes" id="UP000799441"/>
    </source>
</evidence>
<feature type="region of interest" description="Disordered" evidence="7">
    <location>
        <begin position="410"/>
        <end position="440"/>
    </location>
</feature>
<evidence type="ECO:0000256" key="4">
    <source>
        <dbReference type="ARBA" id="ARBA00022989"/>
    </source>
</evidence>
<dbReference type="SMART" id="SM00724">
    <property type="entry name" value="TLC"/>
    <property type="match status" value="1"/>
</dbReference>
<dbReference type="GO" id="GO:0016020">
    <property type="term" value="C:membrane"/>
    <property type="evidence" value="ECO:0007669"/>
    <property type="project" value="UniProtKB-SubCell"/>
</dbReference>
<comment type="caution">
    <text evidence="10">The sequence shown here is derived from an EMBL/GenBank/DDBJ whole genome shotgun (WGS) entry which is preliminary data.</text>
</comment>
<reference evidence="10" key="1">
    <citation type="journal article" date="2020" name="Stud. Mycol.">
        <title>101 Dothideomycetes genomes: a test case for predicting lifestyles and emergence of pathogens.</title>
        <authorList>
            <person name="Haridas S."/>
            <person name="Albert R."/>
            <person name="Binder M."/>
            <person name="Bloem J."/>
            <person name="Labutti K."/>
            <person name="Salamov A."/>
            <person name="Andreopoulos B."/>
            <person name="Baker S."/>
            <person name="Barry K."/>
            <person name="Bills G."/>
            <person name="Bluhm B."/>
            <person name="Cannon C."/>
            <person name="Castanera R."/>
            <person name="Culley D."/>
            <person name="Daum C."/>
            <person name="Ezra D."/>
            <person name="Gonzalez J."/>
            <person name="Henrissat B."/>
            <person name="Kuo A."/>
            <person name="Liang C."/>
            <person name="Lipzen A."/>
            <person name="Lutzoni F."/>
            <person name="Magnuson J."/>
            <person name="Mondo S."/>
            <person name="Nolan M."/>
            <person name="Ohm R."/>
            <person name="Pangilinan J."/>
            <person name="Park H.-J."/>
            <person name="Ramirez L."/>
            <person name="Alfaro M."/>
            <person name="Sun H."/>
            <person name="Tritt A."/>
            <person name="Yoshinaga Y."/>
            <person name="Zwiers L.-H."/>
            <person name="Turgeon B."/>
            <person name="Goodwin S."/>
            <person name="Spatafora J."/>
            <person name="Crous P."/>
            <person name="Grigoriev I."/>
        </authorList>
    </citation>
    <scope>NUCLEOTIDE SEQUENCE</scope>
    <source>
        <strain evidence="10">CBS 116435</strain>
    </source>
</reference>
<organism evidence="10 11">
    <name type="scientific">Polychaeton citri CBS 116435</name>
    <dbReference type="NCBI Taxonomy" id="1314669"/>
    <lineage>
        <taxon>Eukaryota</taxon>
        <taxon>Fungi</taxon>
        <taxon>Dikarya</taxon>
        <taxon>Ascomycota</taxon>
        <taxon>Pezizomycotina</taxon>
        <taxon>Dothideomycetes</taxon>
        <taxon>Dothideomycetidae</taxon>
        <taxon>Capnodiales</taxon>
        <taxon>Capnodiaceae</taxon>
        <taxon>Polychaeton</taxon>
    </lineage>
</organism>
<keyword evidence="11" id="KW-1185">Reference proteome</keyword>
<dbReference type="AlphaFoldDB" id="A0A9P4Q7R0"/>
<feature type="domain" description="TLC" evidence="9">
    <location>
        <begin position="159"/>
        <end position="407"/>
    </location>
</feature>
<accession>A0A9P4Q7R0</accession>
<dbReference type="InterPro" id="IPR006634">
    <property type="entry name" value="TLC-dom"/>
</dbReference>
<feature type="compositionally biased region" description="Low complexity" evidence="7">
    <location>
        <begin position="524"/>
        <end position="534"/>
    </location>
</feature>
<evidence type="ECO:0000256" key="5">
    <source>
        <dbReference type="ARBA" id="ARBA00023136"/>
    </source>
</evidence>
<dbReference type="GO" id="GO:0046513">
    <property type="term" value="P:ceramide biosynthetic process"/>
    <property type="evidence" value="ECO:0007669"/>
    <property type="project" value="InterPro"/>
</dbReference>
<dbReference type="PROSITE" id="PS50922">
    <property type="entry name" value="TLC"/>
    <property type="match status" value="1"/>
</dbReference>
<proteinExistence type="inferred from homology"/>
<feature type="compositionally biased region" description="Basic and acidic residues" evidence="7">
    <location>
        <begin position="20"/>
        <end position="31"/>
    </location>
</feature>
<feature type="transmembrane region" description="Helical" evidence="8">
    <location>
        <begin position="77"/>
        <end position="97"/>
    </location>
</feature>
<feature type="region of interest" description="Disordered" evidence="7">
    <location>
        <begin position="459"/>
        <end position="494"/>
    </location>
</feature>
<feature type="compositionally biased region" description="Acidic residues" evidence="7">
    <location>
        <begin position="415"/>
        <end position="430"/>
    </location>
</feature>
<dbReference type="PANTHER" id="PTHR12560">
    <property type="entry name" value="LONGEVITY ASSURANCE FACTOR 1 LAG1"/>
    <property type="match status" value="1"/>
</dbReference>
<keyword evidence="5 6" id="KW-0472">Membrane</keyword>
<dbReference type="InterPro" id="IPR016439">
    <property type="entry name" value="Lag1/Lac1-like"/>
</dbReference>
<evidence type="ECO:0000256" key="3">
    <source>
        <dbReference type="ARBA" id="ARBA00022692"/>
    </source>
</evidence>
<evidence type="ECO:0000259" key="9">
    <source>
        <dbReference type="PROSITE" id="PS50922"/>
    </source>
</evidence>
<evidence type="ECO:0000256" key="1">
    <source>
        <dbReference type="ARBA" id="ARBA00004141"/>
    </source>
</evidence>
<dbReference type="GO" id="GO:0050291">
    <property type="term" value="F:sphingosine N-acyltransferase activity"/>
    <property type="evidence" value="ECO:0007669"/>
    <property type="project" value="InterPro"/>
</dbReference>
<dbReference type="Pfam" id="PF03798">
    <property type="entry name" value="TRAM_LAG1_CLN8"/>
    <property type="match status" value="1"/>
</dbReference>
<sequence>MEQANASAGLPDGIASDAYQKQDKGKKEQRSEQNGAAVAAAVVPMTSAEFMAARRRKSNQPVSLGSMLRRALVDHQLGLSVNFMLLVAMTYVCFPPLRKVMAAFLSLSYPAAQEGQWTQGSKDMCLVASFIVLFTAVRAACLDYFLLPIAGLCGIEKKKARVRFAEQGHLLLYYLVYWSWGVYLFVQDTPVEVNSANGVLISIWRDFPRLTTSTGMKLYYLSQFGFWVQQIAVINIEEPRNDYYQMLTHHFITIALMGGSHWYRQHRAGNAFLVLMDVVDLLLPTAKIFRYLNWQFACDCTFGLFVICWLAARHLGYLAVCWSIYAHVNTVVMPHGTYSVVDGQRLSPDGGKEILGNLLQPLLNPSAETVAFNSRIQWQFLGLLLALQCVTIGWFVMICRVVAGVLRGKPADDTRSDDEDEEEEEEEEETPPPRSTKQQAFARYQVDPDATAGAERTFIEVDSTSEDYSRPTSAAAGATRSKRKSKGFASGINLGEHKDILNRIGCLSDEQLAREREKREESLSPRPSSSTSRR</sequence>
<feature type="transmembrane region" description="Helical" evidence="8">
    <location>
        <begin position="301"/>
        <end position="325"/>
    </location>
</feature>
<gene>
    <name evidence="10" type="ORF">K431DRAFT_285159</name>
</gene>
<feature type="transmembrane region" description="Helical" evidence="8">
    <location>
        <begin position="380"/>
        <end position="406"/>
    </location>
</feature>
<evidence type="ECO:0000313" key="10">
    <source>
        <dbReference type="EMBL" id="KAF2721115.1"/>
    </source>
</evidence>